<dbReference type="InterPro" id="IPR032675">
    <property type="entry name" value="LRR_dom_sf"/>
</dbReference>
<evidence type="ECO:0000256" key="11">
    <source>
        <dbReference type="SAM" id="MobiDB-lite"/>
    </source>
</evidence>
<dbReference type="SMART" id="SM00365">
    <property type="entry name" value="LRR_SD22"/>
    <property type="match status" value="4"/>
</dbReference>
<keyword evidence="3" id="KW-0597">Phosphoprotein</keyword>
<comment type="caution">
    <text evidence="12">The sequence shown here is derived from an EMBL/GenBank/DDBJ whole genome shotgun (WGS) entry which is preliminary data.</text>
</comment>
<keyword evidence="7 10" id="KW-0966">Cell projection</keyword>
<evidence type="ECO:0000256" key="9">
    <source>
        <dbReference type="ARBA" id="ARBA00046066"/>
    </source>
</evidence>
<evidence type="ECO:0000256" key="8">
    <source>
        <dbReference type="ARBA" id="ARBA00024429"/>
    </source>
</evidence>
<accession>A0A7L3CI26</accession>
<feature type="region of interest" description="Disordered" evidence="11">
    <location>
        <begin position="1"/>
        <end position="48"/>
    </location>
</feature>
<feature type="region of interest" description="Disordered" evidence="11">
    <location>
        <begin position="528"/>
        <end position="552"/>
    </location>
</feature>
<proteinExistence type="inferred from homology"/>
<dbReference type="OrthoDB" id="1904536at2759"/>
<keyword evidence="13" id="KW-1185">Reference proteome</keyword>
<dbReference type="FunFam" id="3.80.10.10:FF:000166">
    <property type="entry name" value="Dynein assembly factor 1, axonemal"/>
    <property type="match status" value="1"/>
</dbReference>
<keyword evidence="6 10" id="KW-0969">Cilium</keyword>
<dbReference type="GO" id="GO:0070840">
    <property type="term" value="F:dynein complex binding"/>
    <property type="evidence" value="ECO:0007669"/>
    <property type="project" value="UniProtKB-UniRule"/>
</dbReference>
<feature type="compositionally biased region" description="Basic and acidic residues" evidence="11">
    <location>
        <begin position="28"/>
        <end position="48"/>
    </location>
</feature>
<dbReference type="InterPro" id="IPR001611">
    <property type="entry name" value="Leu-rich_rpt"/>
</dbReference>
<evidence type="ECO:0000256" key="1">
    <source>
        <dbReference type="ARBA" id="ARBA00004138"/>
    </source>
</evidence>
<dbReference type="GO" id="GO:0035082">
    <property type="term" value="P:axoneme assembly"/>
    <property type="evidence" value="ECO:0007669"/>
    <property type="project" value="TreeGrafter"/>
</dbReference>
<gene>
    <name evidence="12" type="primary">Dnaaf1</name>
    <name evidence="12" type="ORF">PELURI_R08526</name>
</gene>
<protein>
    <recommendedName>
        <fullName evidence="8 10">Dynein axonemal assembly factor 1</fullName>
    </recommendedName>
</protein>
<dbReference type="EMBL" id="VZTQ01014173">
    <property type="protein sequence ID" value="NXT43270.1"/>
    <property type="molecule type" value="Genomic_DNA"/>
</dbReference>
<evidence type="ECO:0000313" key="13">
    <source>
        <dbReference type="Proteomes" id="UP000555367"/>
    </source>
</evidence>
<name>A0A7L3CI26_PELUR</name>
<dbReference type="Gene3D" id="3.80.10.10">
    <property type="entry name" value="Ribonuclease Inhibitor"/>
    <property type="match status" value="2"/>
</dbReference>
<dbReference type="FunFam" id="3.80.10.10:FF:000331">
    <property type="entry name" value="Dynein assembly factor 1, axonemal homolog"/>
    <property type="match status" value="1"/>
</dbReference>
<dbReference type="PANTHER" id="PTHR45973:SF19">
    <property type="entry name" value="DYNEIN AXONEMAL ASSEMBLY FACTOR 1"/>
    <property type="match status" value="1"/>
</dbReference>
<dbReference type="Proteomes" id="UP000555367">
    <property type="component" value="Unassembled WGS sequence"/>
</dbReference>
<organism evidence="12 13">
    <name type="scientific">Pelecanoides urinatrix</name>
    <name type="common">Common diving petrel</name>
    <name type="synonym">Procellaria urinatrix</name>
    <dbReference type="NCBI Taxonomy" id="37079"/>
    <lineage>
        <taxon>Eukaryota</taxon>
        <taxon>Metazoa</taxon>
        <taxon>Chordata</taxon>
        <taxon>Craniata</taxon>
        <taxon>Vertebrata</taxon>
        <taxon>Euteleostomi</taxon>
        <taxon>Archelosauria</taxon>
        <taxon>Archosauria</taxon>
        <taxon>Dinosauria</taxon>
        <taxon>Saurischia</taxon>
        <taxon>Theropoda</taxon>
        <taxon>Coelurosauria</taxon>
        <taxon>Aves</taxon>
        <taxon>Neognathae</taxon>
        <taxon>Neoaves</taxon>
        <taxon>Aequornithes</taxon>
        <taxon>Procellariiformes</taxon>
        <taxon>Procellariidae</taxon>
        <taxon>Pelecanoides</taxon>
    </lineage>
</organism>
<dbReference type="Pfam" id="PF14580">
    <property type="entry name" value="LRR_9"/>
    <property type="match status" value="1"/>
</dbReference>
<sequence>VSGIQVQLEDAEQESEEKSIENAINQRQSKDSLNEYSTRDTFQRVQKDVKTQEKAINCMSRAGQQNEQKSDGDHKSVTSSFSQRTEEKRDCVRMTKKVLQGICKQQKLYLTPYLNDTLYLHYKGFDRLENLEEYTGLKCLWLQCNGLTKIENLEALTELRCLYLQLNLINKIENLEPLQKLDSLNISNNYVKTIENLSCLKVLQTLQIAHNKLQTVEDIQHLQECPSISVLDLSHNNLSDPSIITILETMPNLHVLNLMGNEVIKKIANYRKTLIVRLKLLTYLDDRPVFPKDRACAEAWAVGGLEAEKAERGKWETRERKKIQDSIDALAAIRQKAEEKKRRTYIEERDTSAKCGNGDATHILEDLPREKAATAKALLPELDEYAEIEQIKLETPEKLYLDELPDLEDVDVNEFPPEEEVFVHKQEYRPTIEIISEMTNDSDSALEENNKSKFEDSVGEEVPTAIFSNVCKIHKEREKEHLRPLVESFFREPANSERCLEIKAKQAMPSKPLIQEVITEPKDNLLLSPICSRPDDPRPGEEDGKITVTCPG</sequence>
<dbReference type="SUPFAM" id="SSF52075">
    <property type="entry name" value="Outer arm dynein light chain 1"/>
    <property type="match status" value="1"/>
</dbReference>
<evidence type="ECO:0000256" key="6">
    <source>
        <dbReference type="ARBA" id="ARBA00023069"/>
    </source>
</evidence>
<comment type="similarity">
    <text evidence="2 10">Belongs to the DNAAF1 family.</text>
</comment>
<keyword evidence="5 10" id="KW-0677">Repeat</keyword>
<feature type="non-terminal residue" evidence="12">
    <location>
        <position position="1"/>
    </location>
</feature>
<comment type="function">
    <text evidence="9 10">Cilium-specific protein required for the stability of the ciliary architecture. Plays a role in cytoplasmic preassembly of dynein arms. Involved in regulation of microtubule-based cilia and actin-based brush border microvilli.</text>
</comment>
<dbReference type="AlphaFoldDB" id="A0A7L3CI26"/>
<evidence type="ECO:0000313" key="12">
    <source>
        <dbReference type="EMBL" id="NXT43270.1"/>
    </source>
</evidence>
<evidence type="ECO:0000256" key="5">
    <source>
        <dbReference type="ARBA" id="ARBA00022737"/>
    </source>
</evidence>
<feature type="region of interest" description="Disordered" evidence="11">
    <location>
        <begin position="61"/>
        <end position="84"/>
    </location>
</feature>
<dbReference type="PROSITE" id="PS51450">
    <property type="entry name" value="LRR"/>
    <property type="match status" value="4"/>
</dbReference>
<comment type="subcellular location">
    <subcellularLocation>
        <location evidence="1 10">Cell projection</location>
        <location evidence="1 10">Cilium</location>
    </subcellularLocation>
</comment>
<dbReference type="GO" id="GO:0005930">
    <property type="term" value="C:axoneme"/>
    <property type="evidence" value="ECO:0007669"/>
    <property type="project" value="TreeGrafter"/>
</dbReference>
<reference evidence="12 13" key="1">
    <citation type="submission" date="2019-09" db="EMBL/GenBank/DDBJ databases">
        <title>Bird 10,000 Genomes (B10K) Project - Family phase.</title>
        <authorList>
            <person name="Zhang G."/>
        </authorList>
    </citation>
    <scope>NUCLEOTIDE SEQUENCE [LARGE SCALE GENOMIC DNA]</scope>
    <source>
        <strain evidence="12">B10K-DU-012-45</strain>
    </source>
</reference>
<evidence type="ECO:0000256" key="7">
    <source>
        <dbReference type="ARBA" id="ARBA00023273"/>
    </source>
</evidence>
<evidence type="ECO:0000256" key="2">
    <source>
        <dbReference type="ARBA" id="ARBA00006453"/>
    </source>
</evidence>
<keyword evidence="4 10" id="KW-0433">Leucine-rich repeat</keyword>
<feature type="non-terminal residue" evidence="12">
    <location>
        <position position="552"/>
    </location>
</feature>
<dbReference type="PANTHER" id="PTHR45973">
    <property type="entry name" value="PROTEIN PHOSPHATASE 1 REGULATORY SUBUNIT SDS22-RELATED"/>
    <property type="match status" value="1"/>
</dbReference>
<evidence type="ECO:0000256" key="3">
    <source>
        <dbReference type="ARBA" id="ARBA00022553"/>
    </source>
</evidence>
<dbReference type="InterPro" id="IPR050576">
    <property type="entry name" value="Cilia_flagella_integrity"/>
</dbReference>
<evidence type="ECO:0000256" key="4">
    <source>
        <dbReference type="ARBA" id="ARBA00022614"/>
    </source>
</evidence>
<feature type="compositionally biased region" description="Basic and acidic residues" evidence="11">
    <location>
        <begin position="533"/>
        <end position="545"/>
    </location>
</feature>
<evidence type="ECO:0000256" key="10">
    <source>
        <dbReference type="RuleBase" id="RU364076"/>
    </source>
</evidence>